<sequence>MSCSFTSFWYTSLPIPGRLSSRRSALRENFSIISEVDKDDNGETLSEIRLVVSVVNSRGEIAKRLYGCFKGSSEINNISALLIGKTLNWESG</sequence>
<protein>
    <submittedName>
        <fullName evidence="1">Uncharacterized protein</fullName>
    </submittedName>
</protein>
<evidence type="ECO:0000313" key="1">
    <source>
        <dbReference type="EMBL" id="MPC10262.1"/>
    </source>
</evidence>
<reference evidence="1 2" key="1">
    <citation type="submission" date="2019-05" db="EMBL/GenBank/DDBJ databases">
        <title>Another draft genome of Portunus trituberculatus and its Hox gene families provides insights of decapod evolution.</title>
        <authorList>
            <person name="Jeong J.-H."/>
            <person name="Song I."/>
            <person name="Kim S."/>
            <person name="Choi T."/>
            <person name="Kim D."/>
            <person name="Ryu S."/>
            <person name="Kim W."/>
        </authorList>
    </citation>
    <scope>NUCLEOTIDE SEQUENCE [LARGE SCALE GENOMIC DNA]</scope>
    <source>
        <tissue evidence="1">Muscle</tissue>
    </source>
</reference>
<proteinExistence type="predicted"/>
<name>A0A5B7CKP0_PORTR</name>
<dbReference type="Proteomes" id="UP000324222">
    <property type="component" value="Unassembled WGS sequence"/>
</dbReference>
<dbReference type="AlphaFoldDB" id="A0A5B7CKP0"/>
<comment type="caution">
    <text evidence="1">The sequence shown here is derived from an EMBL/GenBank/DDBJ whole genome shotgun (WGS) entry which is preliminary data.</text>
</comment>
<keyword evidence="2" id="KW-1185">Reference proteome</keyword>
<accession>A0A5B7CKP0</accession>
<organism evidence="1 2">
    <name type="scientific">Portunus trituberculatus</name>
    <name type="common">Swimming crab</name>
    <name type="synonym">Neptunus trituberculatus</name>
    <dbReference type="NCBI Taxonomy" id="210409"/>
    <lineage>
        <taxon>Eukaryota</taxon>
        <taxon>Metazoa</taxon>
        <taxon>Ecdysozoa</taxon>
        <taxon>Arthropoda</taxon>
        <taxon>Crustacea</taxon>
        <taxon>Multicrustacea</taxon>
        <taxon>Malacostraca</taxon>
        <taxon>Eumalacostraca</taxon>
        <taxon>Eucarida</taxon>
        <taxon>Decapoda</taxon>
        <taxon>Pleocyemata</taxon>
        <taxon>Brachyura</taxon>
        <taxon>Eubrachyura</taxon>
        <taxon>Portunoidea</taxon>
        <taxon>Portunidae</taxon>
        <taxon>Portuninae</taxon>
        <taxon>Portunus</taxon>
    </lineage>
</organism>
<dbReference type="EMBL" id="VSRR010000108">
    <property type="protein sequence ID" value="MPC10262.1"/>
    <property type="molecule type" value="Genomic_DNA"/>
</dbReference>
<evidence type="ECO:0000313" key="2">
    <source>
        <dbReference type="Proteomes" id="UP000324222"/>
    </source>
</evidence>
<gene>
    <name evidence="1" type="ORF">E2C01_002895</name>
</gene>